<organism evidence="2 3">
    <name type="scientific">Suillus subaureus</name>
    <dbReference type="NCBI Taxonomy" id="48587"/>
    <lineage>
        <taxon>Eukaryota</taxon>
        <taxon>Fungi</taxon>
        <taxon>Dikarya</taxon>
        <taxon>Basidiomycota</taxon>
        <taxon>Agaricomycotina</taxon>
        <taxon>Agaricomycetes</taxon>
        <taxon>Agaricomycetidae</taxon>
        <taxon>Boletales</taxon>
        <taxon>Suillineae</taxon>
        <taxon>Suillaceae</taxon>
        <taxon>Suillus</taxon>
    </lineage>
</organism>
<gene>
    <name evidence="2" type="ORF">BJ212DRAFT_1504793</name>
</gene>
<evidence type="ECO:0000313" key="2">
    <source>
        <dbReference type="EMBL" id="KAG1816116.1"/>
    </source>
</evidence>
<feature type="region of interest" description="Disordered" evidence="1">
    <location>
        <begin position="627"/>
        <end position="649"/>
    </location>
</feature>
<comment type="caution">
    <text evidence="2">The sequence shown here is derived from an EMBL/GenBank/DDBJ whole genome shotgun (WGS) entry which is preliminary data.</text>
</comment>
<feature type="compositionally biased region" description="Acidic residues" evidence="1">
    <location>
        <begin position="261"/>
        <end position="287"/>
    </location>
</feature>
<sequence length="649" mass="73622">MMGSHNITEIVSDLTKAEPVAIVPANTLKANIQKQTWPQIMDVVCKLPDHILDMIHQAVEKKDEEHEVEHEEKAERKRITNKLQCKAQKSVEEVHFEEHNDGINEHNYSKYLGLPSEEEIKKCFKAYISGTSNEALAMSVCIVCAQELMSSEGNMHHLCRIPNIRQWLSVSTETLPAVATLWEGLLLLEGHMIKGQFLPQLVTSLASVLTSHNPLYADIQISEAQLAHLPEDDVPQEIISVVCHKANDDVATQESKGYVPTDDEIRNDEDISNVENDSEGYSLEEDSSNSHDAQIIPLKFLGVTDTELSTLLLNNLMKHVLMNLDDGITDNEGGYAVCHSHHPVLDFGRNQAGGEDLRRMNPLAVTYPKLFPFGVGGIEDTHGKLLGFDEHRFRTHHSFPFVIFGMEQKHKALQSARIQMCRKDFECDGYIINSITVSDLKQVEKEEAEHRKISNPWVQLLQKHMFAVSRCVMGSDNYQGQYWPKSLDNNQSQFLLGSRLTWIDFSMMLDQIAITGLKILQEILLPPQSSTFNAFQIEVKGNRVHSGMGMLGHVSGYFGIVEAQGRGTLHMHMMIWLRHMPNMHDMHAQLQNEEFHTKIKEYIQQNIRAHVEGLDEETIQMMLKESNLPYSRPPDPDSSNWSIKNQAVE</sequence>
<proteinExistence type="predicted"/>
<name>A0A9P7EB54_9AGAM</name>
<feature type="compositionally biased region" description="Polar residues" evidence="1">
    <location>
        <begin position="637"/>
        <end position="649"/>
    </location>
</feature>
<feature type="region of interest" description="Disordered" evidence="1">
    <location>
        <begin position="254"/>
        <end position="288"/>
    </location>
</feature>
<protein>
    <recommendedName>
        <fullName evidence="4">Helitron helicase-like domain-containing protein</fullName>
    </recommendedName>
</protein>
<reference evidence="2" key="1">
    <citation type="journal article" date="2020" name="New Phytol.">
        <title>Comparative genomics reveals dynamic genome evolution in host specialist ectomycorrhizal fungi.</title>
        <authorList>
            <person name="Lofgren L.A."/>
            <person name="Nguyen N.H."/>
            <person name="Vilgalys R."/>
            <person name="Ruytinx J."/>
            <person name="Liao H.L."/>
            <person name="Branco S."/>
            <person name="Kuo A."/>
            <person name="LaButti K."/>
            <person name="Lipzen A."/>
            <person name="Andreopoulos W."/>
            <person name="Pangilinan J."/>
            <person name="Riley R."/>
            <person name="Hundley H."/>
            <person name="Na H."/>
            <person name="Barry K."/>
            <person name="Grigoriev I.V."/>
            <person name="Stajich J.E."/>
            <person name="Kennedy P.G."/>
        </authorList>
    </citation>
    <scope>NUCLEOTIDE SEQUENCE</scope>
    <source>
        <strain evidence="2">MN1</strain>
    </source>
</reference>
<accession>A0A9P7EB54</accession>
<dbReference type="GeneID" id="64635631"/>
<dbReference type="EMBL" id="JABBWG010000017">
    <property type="protein sequence ID" value="KAG1816116.1"/>
    <property type="molecule type" value="Genomic_DNA"/>
</dbReference>
<dbReference type="Proteomes" id="UP000807769">
    <property type="component" value="Unassembled WGS sequence"/>
</dbReference>
<dbReference type="RefSeq" id="XP_041192922.1">
    <property type="nucleotide sequence ID" value="XM_041341615.1"/>
</dbReference>
<dbReference type="OrthoDB" id="2678926at2759"/>
<dbReference type="AlphaFoldDB" id="A0A9P7EB54"/>
<evidence type="ECO:0000313" key="3">
    <source>
        <dbReference type="Proteomes" id="UP000807769"/>
    </source>
</evidence>
<evidence type="ECO:0000256" key="1">
    <source>
        <dbReference type="SAM" id="MobiDB-lite"/>
    </source>
</evidence>
<keyword evidence="3" id="KW-1185">Reference proteome</keyword>
<evidence type="ECO:0008006" key="4">
    <source>
        <dbReference type="Google" id="ProtNLM"/>
    </source>
</evidence>